<accession>A0A3N4NS48</accession>
<proteinExistence type="predicted"/>
<dbReference type="AlphaFoldDB" id="A0A3N4NS48"/>
<sequence>MANENITVGIALIDVGSGAVGYAESHSLTTDANGVFSLRIGDGAGPTTDYNTFMNTSRASSVKWFL</sequence>
<evidence type="ECO:0000313" key="2">
    <source>
        <dbReference type="Proteomes" id="UP000270856"/>
    </source>
</evidence>
<dbReference type="RefSeq" id="WP_123896831.1">
    <property type="nucleotide sequence ID" value="NZ_RPFJ01000006.1"/>
</dbReference>
<dbReference type="OrthoDB" id="1488700at2"/>
<reference evidence="1 2" key="1">
    <citation type="submission" date="2018-11" db="EMBL/GenBank/DDBJ databases">
        <title>Aureibaculum marinum gen. nov., sp. nov., a member of the family Flavobacteriaceae isolated from the Bohai Sea.</title>
        <authorList>
            <person name="Ji X."/>
        </authorList>
    </citation>
    <scope>NUCLEOTIDE SEQUENCE [LARGE SCALE GENOMIC DNA]</scope>
    <source>
        <strain evidence="1 2">BH-SD17</strain>
    </source>
</reference>
<organism evidence="1 2">
    <name type="scientific">Aureibaculum marinum</name>
    <dbReference type="NCBI Taxonomy" id="2487930"/>
    <lineage>
        <taxon>Bacteria</taxon>
        <taxon>Pseudomonadati</taxon>
        <taxon>Bacteroidota</taxon>
        <taxon>Flavobacteriia</taxon>
        <taxon>Flavobacteriales</taxon>
        <taxon>Flavobacteriaceae</taxon>
        <taxon>Aureibaculum</taxon>
    </lineage>
</organism>
<name>A0A3N4NS48_9FLAO</name>
<keyword evidence="2" id="KW-1185">Reference proteome</keyword>
<evidence type="ECO:0000313" key="1">
    <source>
        <dbReference type="EMBL" id="RPD98515.1"/>
    </source>
</evidence>
<dbReference type="Proteomes" id="UP000270856">
    <property type="component" value="Unassembled WGS sequence"/>
</dbReference>
<protein>
    <submittedName>
        <fullName evidence="1">Uncharacterized protein</fullName>
    </submittedName>
</protein>
<gene>
    <name evidence="1" type="ORF">EGM88_04755</name>
</gene>
<dbReference type="EMBL" id="RPFJ01000006">
    <property type="protein sequence ID" value="RPD98515.1"/>
    <property type="molecule type" value="Genomic_DNA"/>
</dbReference>
<comment type="caution">
    <text evidence="1">The sequence shown here is derived from an EMBL/GenBank/DDBJ whole genome shotgun (WGS) entry which is preliminary data.</text>
</comment>